<dbReference type="InterPro" id="IPR006520">
    <property type="entry name" value="Dit_BPSPP_N"/>
</dbReference>
<dbReference type="Pfam" id="PF05709">
    <property type="entry name" value="Sipho_tail"/>
    <property type="match status" value="1"/>
</dbReference>
<reference evidence="2 3" key="1">
    <citation type="journal article" date="2019" name="Nat. Med.">
        <title>A library of human gut bacterial isolates paired with longitudinal multiomics data enables mechanistic microbiome research.</title>
        <authorList>
            <person name="Poyet M."/>
            <person name="Groussin M."/>
            <person name="Gibbons S.M."/>
            <person name="Avila-Pacheco J."/>
            <person name="Jiang X."/>
            <person name="Kearney S.M."/>
            <person name="Perrotta A.R."/>
            <person name="Berdy B."/>
            <person name="Zhao S."/>
            <person name="Lieberman T.D."/>
            <person name="Swanson P.K."/>
            <person name="Smith M."/>
            <person name="Roesemann S."/>
            <person name="Alexander J.E."/>
            <person name="Rich S.A."/>
            <person name="Livny J."/>
            <person name="Vlamakis H."/>
            <person name="Clish C."/>
            <person name="Bullock K."/>
            <person name="Deik A."/>
            <person name="Scott J."/>
            <person name="Pierce K.A."/>
            <person name="Xavier R.J."/>
            <person name="Alm E.J."/>
        </authorList>
    </citation>
    <scope>NUCLEOTIDE SEQUENCE [LARGE SCALE GENOMIC DNA]</scope>
    <source>
        <strain evidence="2 3">BIOML-A2</strain>
    </source>
</reference>
<accession>A0A844LER5</accession>
<feature type="domain" description="Siphovirus-type tail component RIFT-related" evidence="1">
    <location>
        <begin position="33"/>
        <end position="119"/>
    </location>
</feature>
<dbReference type="EMBL" id="WNCL01000016">
    <property type="protein sequence ID" value="MTU43283.1"/>
    <property type="molecule type" value="Genomic_DNA"/>
</dbReference>
<dbReference type="Gene3D" id="2.40.30.200">
    <property type="match status" value="1"/>
</dbReference>
<organism evidence="2 3">
    <name type="scientific">Parasutterella excrementihominis</name>
    <dbReference type="NCBI Taxonomy" id="487175"/>
    <lineage>
        <taxon>Bacteria</taxon>
        <taxon>Pseudomonadati</taxon>
        <taxon>Pseudomonadota</taxon>
        <taxon>Betaproteobacteria</taxon>
        <taxon>Burkholderiales</taxon>
        <taxon>Sutterellaceae</taxon>
        <taxon>Parasutterella</taxon>
    </lineage>
</organism>
<evidence type="ECO:0000259" key="1">
    <source>
        <dbReference type="Pfam" id="PF05709"/>
    </source>
</evidence>
<dbReference type="RefSeq" id="WP_155177864.1">
    <property type="nucleotide sequence ID" value="NZ_WNCI01000040.1"/>
</dbReference>
<sequence length="490" mass="53772">MGNFNVIFNGFDLSTVMRFTDIKRKIGNERGVKVYDAPLFGVNIQDVTIGAKIIEVHFTLNNDDLEDLKHKLAGVFSTKIPARLSFSDEPTKYYMAIVVNEVDIENLARWFQKGKIDFLIPDGIAHAVDEEVVAFSQGVALNEIITEIKNDGTVDSYPTVKVTMPSDNNYIGIVSPNGVISLGNAERLDLTYVPMVSSYIRKFTANDTTKVGTSPTGDLAGGTFATASDGRVTLATKGPWDAKKWAGGYYVNAIADTNAGIGNLTFYSKFQLAFETGLMSQTGLIKVVYLDKNNNIIAMYEVHKASTVENKADFTMYYGGNMLRRYKSFSFVPSNGTGNPFRASTHGSIDFEKSGGDLRFFWFGKPYGIAVPELAEVAVAKVAVYIGQFGTRDLIPSHYVSILALKSMMAESVNRDVQNGVKTIFRAGDVLEVTSNPKSIKVNGQPRNDLYNDGSNFPTIPTGTSKLAIVGSSWLTQPLQAEVKYRKGWL</sequence>
<evidence type="ECO:0000313" key="3">
    <source>
        <dbReference type="Proteomes" id="UP000462362"/>
    </source>
</evidence>
<dbReference type="InterPro" id="IPR008841">
    <property type="entry name" value="Siphovirus-type_tail_N"/>
</dbReference>
<name>A0A844LER5_9BURK</name>
<dbReference type="AlphaFoldDB" id="A0A844LER5"/>
<dbReference type="Proteomes" id="UP000462362">
    <property type="component" value="Unassembled WGS sequence"/>
</dbReference>
<gene>
    <name evidence="2" type="ORF">GMD42_06545</name>
</gene>
<protein>
    <recommendedName>
        <fullName evidence="1">Siphovirus-type tail component RIFT-related domain-containing protein</fullName>
    </recommendedName>
</protein>
<evidence type="ECO:0000313" key="2">
    <source>
        <dbReference type="EMBL" id="MTU43283.1"/>
    </source>
</evidence>
<comment type="caution">
    <text evidence="2">The sequence shown here is derived from an EMBL/GenBank/DDBJ whole genome shotgun (WGS) entry which is preliminary data.</text>
</comment>
<proteinExistence type="predicted"/>
<dbReference type="Gene3D" id="2.60.120.860">
    <property type="match status" value="1"/>
</dbReference>
<dbReference type="NCBIfam" id="TIGR01633">
    <property type="entry name" value="phi3626_gp14_N"/>
    <property type="match status" value="1"/>
</dbReference>